<keyword evidence="4" id="KW-1185">Reference proteome</keyword>
<accession>A0AAD8MBY2</accession>
<organism evidence="3 4">
    <name type="scientific">Heracleum sosnowskyi</name>
    <dbReference type="NCBI Taxonomy" id="360622"/>
    <lineage>
        <taxon>Eukaryota</taxon>
        <taxon>Viridiplantae</taxon>
        <taxon>Streptophyta</taxon>
        <taxon>Embryophyta</taxon>
        <taxon>Tracheophyta</taxon>
        <taxon>Spermatophyta</taxon>
        <taxon>Magnoliopsida</taxon>
        <taxon>eudicotyledons</taxon>
        <taxon>Gunneridae</taxon>
        <taxon>Pentapetalae</taxon>
        <taxon>asterids</taxon>
        <taxon>campanulids</taxon>
        <taxon>Apiales</taxon>
        <taxon>Apiaceae</taxon>
        <taxon>Apioideae</taxon>
        <taxon>apioid superclade</taxon>
        <taxon>Tordylieae</taxon>
        <taxon>Tordyliinae</taxon>
        <taxon>Heracleum</taxon>
    </lineage>
</organism>
<evidence type="ECO:0000256" key="1">
    <source>
        <dbReference type="ARBA" id="ARBA00022737"/>
    </source>
</evidence>
<dbReference type="InterPro" id="IPR011990">
    <property type="entry name" value="TPR-like_helical_dom_sf"/>
</dbReference>
<evidence type="ECO:0000313" key="3">
    <source>
        <dbReference type="EMBL" id="KAK1367219.1"/>
    </source>
</evidence>
<dbReference type="Gene3D" id="1.25.40.10">
    <property type="entry name" value="Tetratricopeptide repeat domain"/>
    <property type="match status" value="1"/>
</dbReference>
<dbReference type="AlphaFoldDB" id="A0AAD8MBY2"/>
<keyword evidence="1" id="KW-0677">Repeat</keyword>
<dbReference type="NCBIfam" id="TIGR00756">
    <property type="entry name" value="PPR"/>
    <property type="match status" value="1"/>
</dbReference>
<feature type="repeat" description="PPR" evidence="2">
    <location>
        <begin position="145"/>
        <end position="179"/>
    </location>
</feature>
<reference evidence="3" key="2">
    <citation type="submission" date="2023-05" db="EMBL/GenBank/DDBJ databases">
        <authorList>
            <person name="Schelkunov M.I."/>
        </authorList>
    </citation>
    <scope>NUCLEOTIDE SEQUENCE</scope>
    <source>
        <strain evidence="3">Hsosn_3</strain>
        <tissue evidence="3">Leaf</tissue>
    </source>
</reference>
<name>A0AAD8MBY2_9APIA</name>
<comment type="caution">
    <text evidence="3">The sequence shown here is derived from an EMBL/GenBank/DDBJ whole genome shotgun (WGS) entry which is preliminary data.</text>
</comment>
<gene>
    <name evidence="3" type="ORF">POM88_042780</name>
</gene>
<dbReference type="Pfam" id="PF13041">
    <property type="entry name" value="PPR_2"/>
    <property type="match status" value="1"/>
</dbReference>
<dbReference type="EMBL" id="JAUIZM010000009">
    <property type="protein sequence ID" value="KAK1367219.1"/>
    <property type="molecule type" value="Genomic_DNA"/>
</dbReference>
<evidence type="ECO:0000256" key="2">
    <source>
        <dbReference type="PROSITE-ProRule" id="PRU00708"/>
    </source>
</evidence>
<reference evidence="3" key="1">
    <citation type="submission" date="2023-02" db="EMBL/GenBank/DDBJ databases">
        <title>Genome of toxic invasive species Heracleum sosnowskyi carries increased number of genes despite the absence of recent whole-genome duplications.</title>
        <authorList>
            <person name="Schelkunov M."/>
            <person name="Shtratnikova V."/>
            <person name="Makarenko M."/>
            <person name="Klepikova A."/>
            <person name="Omelchenko D."/>
            <person name="Novikova G."/>
            <person name="Obukhova E."/>
            <person name="Bogdanov V."/>
            <person name="Penin A."/>
            <person name="Logacheva M."/>
        </authorList>
    </citation>
    <scope>NUCLEOTIDE SEQUENCE</scope>
    <source>
        <strain evidence="3">Hsosn_3</strain>
        <tissue evidence="3">Leaf</tissue>
    </source>
</reference>
<dbReference type="PANTHER" id="PTHR47205">
    <property type="entry name" value="OS07G0599000 PROTEIN"/>
    <property type="match status" value="1"/>
</dbReference>
<dbReference type="Proteomes" id="UP001237642">
    <property type="component" value="Unassembled WGS sequence"/>
</dbReference>
<proteinExistence type="predicted"/>
<sequence>MSLQTQNNKLAYHALRFIKKFIDATKISQPRSHYFVEEELSISVLQLAEKSCNSELLYVACVLLDLSLHQNVVRAEKFIEKICAHTFLGNLKRAHDSRGATQEANNPFSPFSALYPLVLAYSLNGCVTLDNTFEAIDTTFGLRPDIDSYNCLICAYFKGEEREEALQLFEDFTNLGVKPNTLT</sequence>
<protein>
    <recommendedName>
        <fullName evidence="5">Pentatricopeptide repeat-containing protein</fullName>
    </recommendedName>
</protein>
<dbReference type="InterPro" id="IPR044605">
    <property type="entry name" value="At1g26460-like"/>
</dbReference>
<dbReference type="InterPro" id="IPR002885">
    <property type="entry name" value="PPR_rpt"/>
</dbReference>
<dbReference type="PROSITE" id="PS51375">
    <property type="entry name" value="PPR"/>
    <property type="match status" value="1"/>
</dbReference>
<evidence type="ECO:0008006" key="5">
    <source>
        <dbReference type="Google" id="ProtNLM"/>
    </source>
</evidence>
<evidence type="ECO:0000313" key="4">
    <source>
        <dbReference type="Proteomes" id="UP001237642"/>
    </source>
</evidence>
<dbReference type="PANTHER" id="PTHR47205:SF1">
    <property type="entry name" value="OS07G0599000 PROTEIN"/>
    <property type="match status" value="1"/>
</dbReference>